<reference evidence="2" key="1">
    <citation type="submission" date="2015-04" db="UniProtKB">
        <authorList>
            <consortium name="EnsemblPlants"/>
        </authorList>
    </citation>
    <scope>IDENTIFICATION</scope>
    <source>
        <strain evidence="2">SL10</strain>
    </source>
</reference>
<keyword evidence="3" id="KW-1185">Reference proteome</keyword>
<reference evidence="2" key="2">
    <citation type="submission" date="2018-04" db="EMBL/GenBank/DDBJ databases">
        <title>OnivRS2 (Oryza nivara Reference Sequence Version 2).</title>
        <authorList>
            <person name="Zhang J."/>
            <person name="Kudrna D."/>
            <person name="Lee S."/>
            <person name="Talag J."/>
            <person name="Rajasekar S."/>
            <person name="Welchert J."/>
            <person name="Hsing Y.-I."/>
            <person name="Wing R.A."/>
        </authorList>
    </citation>
    <scope>NUCLEOTIDE SEQUENCE [LARGE SCALE GENOMIC DNA]</scope>
    <source>
        <strain evidence="2">SL10</strain>
    </source>
</reference>
<proteinExistence type="predicted"/>
<dbReference type="Gramene" id="ONIVA08G14840.1">
    <property type="protein sequence ID" value="ONIVA08G14840.1"/>
    <property type="gene ID" value="ONIVA08G14840"/>
</dbReference>
<dbReference type="HOGENOM" id="CLU_1449841_0_0_1"/>
<evidence type="ECO:0000256" key="1">
    <source>
        <dbReference type="SAM" id="MobiDB-lite"/>
    </source>
</evidence>
<feature type="compositionally biased region" description="Basic and acidic residues" evidence="1">
    <location>
        <begin position="20"/>
        <end position="35"/>
    </location>
</feature>
<evidence type="ECO:0000313" key="3">
    <source>
        <dbReference type="Proteomes" id="UP000006591"/>
    </source>
</evidence>
<feature type="region of interest" description="Disordered" evidence="1">
    <location>
        <begin position="1"/>
        <end position="37"/>
    </location>
</feature>
<dbReference type="Proteomes" id="UP000006591">
    <property type="component" value="Chromosome 8"/>
</dbReference>
<name>A0A0E0IBK1_ORYNI</name>
<protein>
    <submittedName>
        <fullName evidence="2">Uncharacterized protein</fullName>
    </submittedName>
</protein>
<dbReference type="AlphaFoldDB" id="A0A0E0IBK1"/>
<evidence type="ECO:0000313" key="2">
    <source>
        <dbReference type="EnsemblPlants" id="ONIVA08G14840.1"/>
    </source>
</evidence>
<organism evidence="2">
    <name type="scientific">Oryza nivara</name>
    <name type="common">Indian wild rice</name>
    <name type="synonym">Oryza sativa f. spontanea</name>
    <dbReference type="NCBI Taxonomy" id="4536"/>
    <lineage>
        <taxon>Eukaryota</taxon>
        <taxon>Viridiplantae</taxon>
        <taxon>Streptophyta</taxon>
        <taxon>Embryophyta</taxon>
        <taxon>Tracheophyta</taxon>
        <taxon>Spermatophyta</taxon>
        <taxon>Magnoliopsida</taxon>
        <taxon>Liliopsida</taxon>
        <taxon>Poales</taxon>
        <taxon>Poaceae</taxon>
        <taxon>BOP clade</taxon>
        <taxon>Oryzoideae</taxon>
        <taxon>Oryzeae</taxon>
        <taxon>Oryzinae</taxon>
        <taxon>Oryza</taxon>
    </lineage>
</organism>
<sequence>MHIPLGLKIGLTGAPHTRGNPREHEEPRAQRGDVRRRWRRRRRSALPAVPTFCVLHIAPRLHHPRQAMRRRRALVSGWRFRIAPVRRAHQVFAVMPRPHLTDWIDHPAAVAPPLLHRGRVRWRRRTDAEQAGTDSCAVSSEYSLQAEIIRQQSGEAVVEIHPQHGTGQPRGCKYYLYLSALQLAIMFK</sequence>
<dbReference type="EnsemblPlants" id="ONIVA08G14840.1">
    <property type="protein sequence ID" value="ONIVA08G14840.1"/>
    <property type="gene ID" value="ONIVA08G14840"/>
</dbReference>
<accession>A0A0E0IBK1</accession>